<dbReference type="Proteomes" id="UP000295304">
    <property type="component" value="Unassembled WGS sequence"/>
</dbReference>
<evidence type="ECO:0000256" key="6">
    <source>
        <dbReference type="ARBA" id="ARBA00060793"/>
    </source>
</evidence>
<accession>A0A4R3JF01</accession>
<dbReference type="GO" id="GO:0106141">
    <property type="term" value="F:flavin prenyltransferase activity"/>
    <property type="evidence" value="ECO:0007669"/>
    <property type="project" value="UniProtKB-EC"/>
</dbReference>
<feature type="binding site" evidence="7">
    <location>
        <position position="153"/>
    </location>
    <ligand>
        <name>dimethylallyl phosphate</name>
        <dbReference type="ChEBI" id="CHEBI:88052"/>
    </ligand>
</feature>
<name>A0A4R3JF01_9PROT</name>
<dbReference type="PANTHER" id="PTHR43374:SF1">
    <property type="entry name" value="FLAVIN PRENYLTRANSFERASE PAD1, MITOCHONDRIAL"/>
    <property type="match status" value="1"/>
</dbReference>
<dbReference type="PANTHER" id="PTHR43374">
    <property type="entry name" value="FLAVIN PRENYLTRANSFERASE"/>
    <property type="match status" value="1"/>
</dbReference>
<proteinExistence type="inferred from homology"/>
<feature type="domain" description="Flavoprotein" evidence="8">
    <location>
        <begin position="5"/>
        <end position="173"/>
    </location>
</feature>
<comment type="similarity">
    <text evidence="6 7">Belongs to the UbiX/PAD1 family.</text>
</comment>
<dbReference type="FunFam" id="3.40.50.1950:FF:000001">
    <property type="entry name" value="Flavin prenyltransferase UbiX"/>
    <property type="match status" value="1"/>
</dbReference>
<feature type="binding site" evidence="7">
    <location>
        <position position="169"/>
    </location>
    <ligand>
        <name>dimethylallyl phosphate</name>
        <dbReference type="ChEBI" id="CHEBI:88052"/>
    </ligand>
</feature>
<keyword evidence="10" id="KW-1185">Reference proteome</keyword>
<dbReference type="InterPro" id="IPR004507">
    <property type="entry name" value="UbiX-like"/>
</dbReference>
<dbReference type="OrthoDB" id="9781577at2"/>
<feature type="binding site" evidence="7">
    <location>
        <begin position="11"/>
        <end position="13"/>
    </location>
    <ligand>
        <name>FMN</name>
        <dbReference type="ChEBI" id="CHEBI:58210"/>
    </ligand>
</feature>
<dbReference type="NCBIfam" id="TIGR00421">
    <property type="entry name" value="ubiX_pad"/>
    <property type="match status" value="1"/>
</dbReference>
<dbReference type="NCBIfam" id="NF004685">
    <property type="entry name" value="PRK06029.1"/>
    <property type="match status" value="1"/>
</dbReference>
<keyword evidence="2 7" id="KW-0285">Flavoprotein</keyword>
<evidence type="ECO:0000256" key="5">
    <source>
        <dbReference type="ARBA" id="ARBA00050612"/>
    </source>
</evidence>
<dbReference type="GO" id="GO:0016831">
    <property type="term" value="F:carboxy-lyase activity"/>
    <property type="evidence" value="ECO:0007669"/>
    <property type="project" value="TreeGrafter"/>
</dbReference>
<feature type="binding site" evidence="7">
    <location>
        <position position="123"/>
    </location>
    <ligand>
        <name>FMN</name>
        <dbReference type="ChEBI" id="CHEBI:58210"/>
    </ligand>
</feature>
<gene>
    <name evidence="7" type="primary">ubiX</name>
    <name evidence="9" type="ORF">EDD55_10292</name>
</gene>
<feature type="binding site" evidence="7">
    <location>
        <position position="37"/>
    </location>
    <ligand>
        <name>FMN</name>
        <dbReference type="ChEBI" id="CHEBI:58210"/>
    </ligand>
</feature>
<evidence type="ECO:0000259" key="8">
    <source>
        <dbReference type="Pfam" id="PF02441"/>
    </source>
</evidence>
<comment type="caution">
    <text evidence="7">Lacks conserved residue(s) required for the propagation of feature annotation.</text>
</comment>
<evidence type="ECO:0000256" key="7">
    <source>
        <dbReference type="HAMAP-Rule" id="MF_01984"/>
    </source>
</evidence>
<dbReference type="HAMAP" id="MF_01984">
    <property type="entry name" value="ubiX_pad"/>
    <property type="match status" value="1"/>
</dbReference>
<comment type="function">
    <text evidence="7">Flavin prenyltransferase that catalyzes the synthesis of the prenylated FMN cofactor (prenyl-FMN) for 4-hydroxy-3-polyprenylbenzoic acid decarboxylase UbiD. The prenyltransferase is metal-independent and links a dimethylallyl moiety from dimethylallyl monophosphate (DMAP) to the flavin N5 and C6 atoms of FMN.</text>
</comment>
<feature type="binding site" evidence="7">
    <location>
        <begin position="88"/>
        <end position="91"/>
    </location>
    <ligand>
        <name>FMN</name>
        <dbReference type="ChEBI" id="CHEBI:58210"/>
    </ligand>
</feature>
<evidence type="ECO:0000256" key="2">
    <source>
        <dbReference type="ARBA" id="ARBA00022630"/>
    </source>
</evidence>
<dbReference type="InterPro" id="IPR003382">
    <property type="entry name" value="Flavoprotein"/>
</dbReference>
<dbReference type="EC" id="2.5.1.129" evidence="7"/>
<dbReference type="Pfam" id="PF02441">
    <property type="entry name" value="Flavoprotein"/>
    <property type="match status" value="1"/>
</dbReference>
<keyword evidence="4 7" id="KW-0808">Transferase</keyword>
<keyword evidence="3 7" id="KW-0288">FMN</keyword>
<organism evidence="9 10">
    <name type="scientific">Varunaivibrio sulfuroxidans</name>
    <dbReference type="NCBI Taxonomy" id="1773489"/>
    <lineage>
        <taxon>Bacteria</taxon>
        <taxon>Pseudomonadati</taxon>
        <taxon>Pseudomonadota</taxon>
        <taxon>Alphaproteobacteria</taxon>
        <taxon>Rhodospirillales</taxon>
        <taxon>Magnetovibrionaceae</taxon>
        <taxon>Varunaivibrio</taxon>
    </lineage>
</organism>
<evidence type="ECO:0000313" key="9">
    <source>
        <dbReference type="EMBL" id="TCS64055.1"/>
    </source>
</evidence>
<protein>
    <recommendedName>
        <fullName evidence="7">Flavin prenyltransferase UbiX</fullName>
        <ecNumber evidence="7">2.5.1.129</ecNumber>
    </recommendedName>
</protein>
<comment type="caution">
    <text evidence="9">The sequence shown here is derived from an EMBL/GenBank/DDBJ whole genome shotgun (WGS) entry which is preliminary data.</text>
</comment>
<reference evidence="9 10" key="1">
    <citation type="submission" date="2019-03" db="EMBL/GenBank/DDBJ databases">
        <title>Genomic Encyclopedia of Type Strains, Phase IV (KMG-IV): sequencing the most valuable type-strain genomes for metagenomic binning, comparative biology and taxonomic classification.</title>
        <authorList>
            <person name="Goeker M."/>
        </authorList>
    </citation>
    <scope>NUCLEOTIDE SEQUENCE [LARGE SCALE GENOMIC DNA]</scope>
    <source>
        <strain evidence="9 10">DSM 101688</strain>
    </source>
</reference>
<dbReference type="AlphaFoldDB" id="A0A4R3JF01"/>
<dbReference type="SUPFAM" id="SSF52507">
    <property type="entry name" value="Homo-oligomeric flavin-containing Cys decarboxylases, HFCD"/>
    <property type="match status" value="1"/>
</dbReference>
<comment type="catalytic activity">
    <reaction evidence="5 7">
        <text>dimethylallyl phosphate + FMNH2 = prenylated FMNH2 + phosphate</text>
        <dbReference type="Rhea" id="RHEA:37743"/>
        <dbReference type="ChEBI" id="CHEBI:43474"/>
        <dbReference type="ChEBI" id="CHEBI:57618"/>
        <dbReference type="ChEBI" id="CHEBI:87467"/>
        <dbReference type="ChEBI" id="CHEBI:88052"/>
        <dbReference type="EC" id="2.5.1.129"/>
    </reaction>
</comment>
<dbReference type="Gene3D" id="3.40.50.1950">
    <property type="entry name" value="Flavin prenyltransferase-like"/>
    <property type="match status" value="1"/>
</dbReference>
<keyword evidence="1 7" id="KW-0637">Prenyltransferase</keyword>
<dbReference type="InterPro" id="IPR036551">
    <property type="entry name" value="Flavin_trans-like"/>
</dbReference>
<evidence type="ECO:0000256" key="1">
    <source>
        <dbReference type="ARBA" id="ARBA00022602"/>
    </source>
</evidence>
<evidence type="ECO:0000313" key="10">
    <source>
        <dbReference type="Proteomes" id="UP000295304"/>
    </source>
</evidence>
<evidence type="ECO:0000256" key="3">
    <source>
        <dbReference type="ARBA" id="ARBA00022643"/>
    </source>
</evidence>
<dbReference type="RefSeq" id="WP_132938028.1">
    <property type="nucleotide sequence ID" value="NZ_CP119676.1"/>
</dbReference>
<dbReference type="EMBL" id="SLZW01000002">
    <property type="protein sequence ID" value="TCS64055.1"/>
    <property type="molecule type" value="Genomic_DNA"/>
</dbReference>
<evidence type="ECO:0000256" key="4">
    <source>
        <dbReference type="ARBA" id="ARBA00022679"/>
    </source>
</evidence>
<sequence length="187" mass="20150">MSLPLIVGISGATGVIYAIEALKALKDMKVPTHLVISEAGVRTLAIESDVGLDELRGLADVVHNIKDIGASIASGSFRTRGMLIAPCSIKTLSGIAHSYSQNLLIRAADVTLKERRPLVLMVRETPLHKGHLELMVRASDLGALILPPMPAFYHRPTRIADIVRQSVGRALDHFGIDHPAVSRWQGG</sequence>